<sequence>MEPIFWIPIALIVAIAIAGVYYFASSDLRKKK</sequence>
<keyword evidence="3" id="KW-1185">Reference proteome</keyword>
<keyword evidence="1" id="KW-0472">Membrane</keyword>
<protein>
    <submittedName>
        <fullName evidence="2">Uncharacterized protein</fullName>
    </submittedName>
</protein>
<keyword evidence="1" id="KW-0812">Transmembrane</keyword>
<dbReference type="EMBL" id="JACHMY010000001">
    <property type="protein sequence ID" value="MBB5835705.1"/>
    <property type="molecule type" value="Genomic_DNA"/>
</dbReference>
<name>A0A7W9J5W3_9ACTN</name>
<accession>A0A7W9J5W3</accession>
<evidence type="ECO:0000256" key="1">
    <source>
        <dbReference type="SAM" id="Phobius"/>
    </source>
</evidence>
<organism evidence="2 3">
    <name type="scientific">Kribbella italica</name>
    <dbReference type="NCBI Taxonomy" id="1540520"/>
    <lineage>
        <taxon>Bacteria</taxon>
        <taxon>Bacillati</taxon>
        <taxon>Actinomycetota</taxon>
        <taxon>Actinomycetes</taxon>
        <taxon>Propionibacteriales</taxon>
        <taxon>Kribbellaceae</taxon>
        <taxon>Kribbella</taxon>
    </lineage>
</organism>
<gene>
    <name evidence="2" type="ORF">HDA39_002439</name>
</gene>
<dbReference type="Proteomes" id="UP000549971">
    <property type="component" value="Unassembled WGS sequence"/>
</dbReference>
<dbReference type="AlphaFoldDB" id="A0A7W9J5W3"/>
<keyword evidence="1" id="KW-1133">Transmembrane helix</keyword>
<proteinExistence type="predicted"/>
<feature type="transmembrane region" description="Helical" evidence="1">
    <location>
        <begin position="6"/>
        <end position="24"/>
    </location>
</feature>
<evidence type="ECO:0000313" key="3">
    <source>
        <dbReference type="Proteomes" id="UP000549971"/>
    </source>
</evidence>
<reference evidence="2 3" key="1">
    <citation type="submission" date="2020-08" db="EMBL/GenBank/DDBJ databases">
        <title>Sequencing the genomes of 1000 actinobacteria strains.</title>
        <authorList>
            <person name="Klenk H.-P."/>
        </authorList>
    </citation>
    <scope>NUCLEOTIDE SEQUENCE [LARGE SCALE GENOMIC DNA]</scope>
    <source>
        <strain evidence="2 3">DSM 28967</strain>
    </source>
</reference>
<evidence type="ECO:0000313" key="2">
    <source>
        <dbReference type="EMBL" id="MBB5835705.1"/>
    </source>
</evidence>
<comment type="caution">
    <text evidence="2">The sequence shown here is derived from an EMBL/GenBank/DDBJ whole genome shotgun (WGS) entry which is preliminary data.</text>
</comment>